<evidence type="ECO:0000313" key="2">
    <source>
        <dbReference type="Proteomes" id="UP000295192"/>
    </source>
</evidence>
<proteinExistence type="predicted"/>
<sequence>MGVAATAMQRCHLHFHLRYGRCDTTLQATICLSIWAFASLYGPGSDAVDNSVDVGVGVGVDVGVGVMSEGKLVIFMRIAGAMPHQMRHLRADADLPRGVCDAINKRRAPGLQLPCRALGRTFIAQFCLQIARGGPCLWQMDDNGRCLTCELPQWQTNGRHF</sequence>
<protein>
    <submittedName>
        <fullName evidence="1">Uncharacterized protein</fullName>
    </submittedName>
</protein>
<gene>
    <name evidence="1" type="ORF">AWZ03_012316</name>
</gene>
<dbReference type="AlphaFoldDB" id="A0A484AXC3"/>
<accession>A0A484AXC3</accession>
<name>A0A484AXC3_DRONA</name>
<dbReference type="EMBL" id="LSRL02000384">
    <property type="protein sequence ID" value="TDG41259.1"/>
    <property type="molecule type" value="Genomic_DNA"/>
</dbReference>
<organism evidence="1 2">
    <name type="scientific">Drosophila navojoa</name>
    <name type="common">Fruit fly</name>
    <dbReference type="NCBI Taxonomy" id="7232"/>
    <lineage>
        <taxon>Eukaryota</taxon>
        <taxon>Metazoa</taxon>
        <taxon>Ecdysozoa</taxon>
        <taxon>Arthropoda</taxon>
        <taxon>Hexapoda</taxon>
        <taxon>Insecta</taxon>
        <taxon>Pterygota</taxon>
        <taxon>Neoptera</taxon>
        <taxon>Endopterygota</taxon>
        <taxon>Diptera</taxon>
        <taxon>Brachycera</taxon>
        <taxon>Muscomorpha</taxon>
        <taxon>Ephydroidea</taxon>
        <taxon>Drosophilidae</taxon>
        <taxon>Drosophila</taxon>
    </lineage>
</organism>
<keyword evidence="2" id="KW-1185">Reference proteome</keyword>
<evidence type="ECO:0000313" key="1">
    <source>
        <dbReference type="EMBL" id="TDG41259.1"/>
    </source>
</evidence>
<reference evidence="1 2" key="1">
    <citation type="journal article" date="2019" name="J. Hered.">
        <title>An Improved Genome Assembly for Drosophila navojoa, the Basal Species in the mojavensis Cluster.</title>
        <authorList>
            <person name="Vanderlinde T."/>
            <person name="Dupim E.G."/>
            <person name="Nazario-Yepiz N.O."/>
            <person name="Carvalho A.B."/>
        </authorList>
    </citation>
    <scope>NUCLEOTIDE SEQUENCE [LARGE SCALE GENOMIC DNA]</scope>
    <source>
        <strain evidence="1">Navoj_Jal97</strain>
        <tissue evidence="1">Whole organism</tissue>
    </source>
</reference>
<comment type="caution">
    <text evidence="1">The sequence shown here is derived from an EMBL/GenBank/DDBJ whole genome shotgun (WGS) entry which is preliminary data.</text>
</comment>
<dbReference type="Proteomes" id="UP000295192">
    <property type="component" value="Unassembled WGS sequence"/>
</dbReference>